<evidence type="ECO:0000313" key="1">
    <source>
        <dbReference type="EMBL" id="TNN26811.1"/>
    </source>
</evidence>
<comment type="caution">
    <text evidence="1">The sequence shown here is derived from an EMBL/GenBank/DDBJ whole genome shotgun (WGS) entry which is preliminary data.</text>
</comment>
<reference evidence="1 2" key="1">
    <citation type="submission" date="2019-03" db="EMBL/GenBank/DDBJ databases">
        <title>First draft genome of Liparis tanakae, snailfish: a comprehensive survey of snailfish specific genes.</title>
        <authorList>
            <person name="Kim W."/>
            <person name="Song I."/>
            <person name="Jeong J.-H."/>
            <person name="Kim D."/>
            <person name="Kim S."/>
            <person name="Ryu S."/>
            <person name="Song J.Y."/>
            <person name="Lee S.K."/>
        </authorList>
    </citation>
    <scope>NUCLEOTIDE SEQUENCE [LARGE SCALE GENOMIC DNA]</scope>
    <source>
        <tissue evidence="1">Muscle</tissue>
    </source>
</reference>
<evidence type="ECO:0000313" key="2">
    <source>
        <dbReference type="Proteomes" id="UP000314294"/>
    </source>
</evidence>
<accession>A0A4Z2EDI7</accession>
<protein>
    <submittedName>
        <fullName evidence="1">Uncharacterized protein</fullName>
    </submittedName>
</protein>
<dbReference type="Proteomes" id="UP000314294">
    <property type="component" value="Unassembled WGS sequence"/>
</dbReference>
<dbReference type="EMBL" id="SRLO01009445">
    <property type="protein sequence ID" value="TNN26811.1"/>
    <property type="molecule type" value="Genomic_DNA"/>
</dbReference>
<gene>
    <name evidence="1" type="ORF">EYF80_063052</name>
</gene>
<proteinExistence type="predicted"/>
<dbReference type="AlphaFoldDB" id="A0A4Z2EDI7"/>
<keyword evidence="2" id="KW-1185">Reference proteome</keyword>
<name>A0A4Z2EDI7_9TELE</name>
<organism evidence="1 2">
    <name type="scientific">Liparis tanakae</name>
    <name type="common">Tanaka's snailfish</name>
    <dbReference type="NCBI Taxonomy" id="230148"/>
    <lineage>
        <taxon>Eukaryota</taxon>
        <taxon>Metazoa</taxon>
        <taxon>Chordata</taxon>
        <taxon>Craniata</taxon>
        <taxon>Vertebrata</taxon>
        <taxon>Euteleostomi</taxon>
        <taxon>Actinopterygii</taxon>
        <taxon>Neopterygii</taxon>
        <taxon>Teleostei</taxon>
        <taxon>Neoteleostei</taxon>
        <taxon>Acanthomorphata</taxon>
        <taxon>Eupercaria</taxon>
        <taxon>Perciformes</taxon>
        <taxon>Cottioidei</taxon>
        <taxon>Cottales</taxon>
        <taxon>Liparidae</taxon>
        <taxon>Liparis</taxon>
    </lineage>
</organism>
<sequence length="165" mass="19200">MAVLDDFSMPAVNFCGNMCTMSACSVSRLLSSLFWLAERESGRLWRKRFIRLKPLGTSASDMVSRDSAEAKESLAACSASPDWVDWEWRGLRLWRHSGGRHHGEGTSTYTPKRRIIFVYRPMTVLSRVRAHARRWNVREIPFPKRVRGKYRVLTHVDQWISRTFP</sequence>